<organism evidence="1 2">
    <name type="scientific">Panagrolaimus sp. JU765</name>
    <dbReference type="NCBI Taxonomy" id="591449"/>
    <lineage>
        <taxon>Eukaryota</taxon>
        <taxon>Metazoa</taxon>
        <taxon>Ecdysozoa</taxon>
        <taxon>Nematoda</taxon>
        <taxon>Chromadorea</taxon>
        <taxon>Rhabditida</taxon>
        <taxon>Tylenchina</taxon>
        <taxon>Panagrolaimomorpha</taxon>
        <taxon>Panagrolaimoidea</taxon>
        <taxon>Panagrolaimidae</taxon>
        <taxon>Panagrolaimus</taxon>
    </lineage>
</organism>
<dbReference type="WBParaSite" id="JU765_v2.g3351.t1">
    <property type="protein sequence ID" value="JU765_v2.g3351.t1"/>
    <property type="gene ID" value="JU765_v2.g3351"/>
</dbReference>
<evidence type="ECO:0000313" key="2">
    <source>
        <dbReference type="WBParaSite" id="JU765_v2.g3351.t1"/>
    </source>
</evidence>
<reference evidence="2" key="1">
    <citation type="submission" date="2022-11" db="UniProtKB">
        <authorList>
            <consortium name="WormBaseParasite"/>
        </authorList>
    </citation>
    <scope>IDENTIFICATION</scope>
</reference>
<name>A0AC34R4P8_9BILA</name>
<accession>A0AC34R4P8</accession>
<evidence type="ECO:0000313" key="1">
    <source>
        <dbReference type="Proteomes" id="UP000887576"/>
    </source>
</evidence>
<proteinExistence type="predicted"/>
<protein>
    <submittedName>
        <fullName evidence="2">Potassium channel domain-containing protein</fullName>
    </submittedName>
</protein>
<sequence>MVWNRRHVSFLQHGNFSTDKLAPYLLHVVMVVAVAAYVLLGAAAIRAIEATEKAPDGFLKNATKSEKFWHQIQKAKNVSRKVEVTERSVSDDFPGKRVKRMVPMIRSRRCKGEFGDSIESVSEGEEEVEEDPSIHKDAAILFLAFVAYVVVGSVIIASYEPNMDTFKAIYYIFVSLTTIGLGDVVPQSESYLAFTMIYIAVGLALTTIAIEIASDYLKKLHYFGRKMQNVGNVNIWFGGKKLTMKQLVKNLGDQFNLPVEELHDLNLDTFVDNAIKVEEGVIPSLRNSQYPYGIKPIFITDFKDAGNGNVIFADEDERCIVYNVSRNAYEKLPPHAPPPTGTFPFIPPEWLQRPANQQN</sequence>
<dbReference type="Proteomes" id="UP000887576">
    <property type="component" value="Unplaced"/>
</dbReference>